<evidence type="ECO:0000256" key="6">
    <source>
        <dbReference type="SAM" id="Phobius"/>
    </source>
</evidence>
<keyword evidence="6" id="KW-0812">Transmembrane</keyword>
<dbReference type="Gene3D" id="3.30.930.10">
    <property type="entry name" value="Bira Bifunctional Protein, Domain 2"/>
    <property type="match status" value="1"/>
</dbReference>
<feature type="domain" description="Pectinesterase inhibitor" evidence="7">
    <location>
        <begin position="705"/>
        <end position="868"/>
    </location>
</feature>
<evidence type="ECO:0000256" key="1">
    <source>
        <dbReference type="ARBA" id="ARBA00005184"/>
    </source>
</evidence>
<comment type="pathway">
    <text evidence="1">Glycan metabolism; pectin degradation; 2-dehydro-3-deoxy-D-gluconate from pectin: step 1/5.</text>
</comment>
<accession>A0ABQ8DXW1</accession>
<feature type="transmembrane region" description="Helical" evidence="6">
    <location>
        <begin position="32"/>
        <end position="54"/>
    </location>
</feature>
<dbReference type="PANTHER" id="PTHR31707">
    <property type="entry name" value="PECTINESTERASE"/>
    <property type="match status" value="1"/>
</dbReference>
<keyword evidence="6" id="KW-0472">Membrane</keyword>
<dbReference type="Gene3D" id="1.20.140.40">
    <property type="entry name" value="Invertase/pectin methylesterase inhibitor family protein"/>
    <property type="match status" value="2"/>
</dbReference>
<dbReference type="NCBIfam" id="TIGR01614">
    <property type="entry name" value="PME_inhib"/>
    <property type="match status" value="2"/>
</dbReference>
<dbReference type="Gene3D" id="2.160.20.10">
    <property type="entry name" value="Single-stranded right-handed beta-helix, Pectin lyase-like"/>
    <property type="match status" value="5"/>
</dbReference>
<evidence type="ECO:0000313" key="9">
    <source>
        <dbReference type="Proteomes" id="UP000824890"/>
    </source>
</evidence>
<dbReference type="Pfam" id="PF04043">
    <property type="entry name" value="PMEI"/>
    <property type="match status" value="2"/>
</dbReference>
<comment type="similarity">
    <text evidence="2">In the N-terminal section; belongs to the PMEI family.</text>
</comment>
<dbReference type="Proteomes" id="UP000824890">
    <property type="component" value="Unassembled WGS sequence"/>
</dbReference>
<keyword evidence="4" id="KW-0378">Hydrolase</keyword>
<dbReference type="Pfam" id="PF01095">
    <property type="entry name" value="Pectinesterase"/>
    <property type="match status" value="5"/>
</dbReference>
<comment type="caution">
    <text evidence="8">The sequence shown here is derived from an EMBL/GenBank/DDBJ whole genome shotgun (WGS) entry which is preliminary data.</text>
</comment>
<keyword evidence="5" id="KW-0063">Aspartyl esterase</keyword>
<dbReference type="InterPro" id="IPR018040">
    <property type="entry name" value="Pectinesterase_Tyr_AS"/>
</dbReference>
<reference evidence="8 9" key="1">
    <citation type="submission" date="2021-05" db="EMBL/GenBank/DDBJ databases">
        <title>Genome Assembly of Synthetic Allotetraploid Brassica napus Reveals Homoeologous Exchanges between Subgenomes.</title>
        <authorList>
            <person name="Davis J.T."/>
        </authorList>
    </citation>
    <scope>NUCLEOTIDE SEQUENCE [LARGE SCALE GENOMIC DNA]</scope>
    <source>
        <strain evidence="9">cv. Da-Ae</strain>
        <tissue evidence="8">Seedling</tissue>
    </source>
</reference>
<gene>
    <name evidence="8" type="ORF">HID58_011334</name>
</gene>
<protein>
    <recommendedName>
        <fullName evidence="7">Pectinesterase inhibitor domain-containing protein</fullName>
    </recommendedName>
</protein>
<dbReference type="SMART" id="SM00856">
    <property type="entry name" value="PMEI"/>
    <property type="match status" value="2"/>
</dbReference>
<dbReference type="CDD" id="cd15798">
    <property type="entry name" value="PMEI-like_3"/>
    <property type="match status" value="2"/>
</dbReference>
<dbReference type="InterPro" id="IPR012334">
    <property type="entry name" value="Pectin_lyas_fold"/>
</dbReference>
<evidence type="ECO:0000256" key="4">
    <source>
        <dbReference type="ARBA" id="ARBA00022801"/>
    </source>
</evidence>
<dbReference type="InterPro" id="IPR045864">
    <property type="entry name" value="aa-tRNA-synth_II/BPL/LPL"/>
</dbReference>
<keyword evidence="6" id="KW-1133">Transmembrane helix</keyword>
<dbReference type="SUPFAM" id="SSF51126">
    <property type="entry name" value="Pectin lyase-like"/>
    <property type="match status" value="2"/>
</dbReference>
<feature type="transmembrane region" description="Helical" evidence="6">
    <location>
        <begin position="664"/>
        <end position="686"/>
    </location>
</feature>
<dbReference type="InterPro" id="IPR006501">
    <property type="entry name" value="Pectinesterase_inhib_dom"/>
</dbReference>
<dbReference type="InterPro" id="IPR011050">
    <property type="entry name" value="Pectin_lyase_fold/virulence"/>
</dbReference>
<evidence type="ECO:0000256" key="2">
    <source>
        <dbReference type="ARBA" id="ARBA00006027"/>
    </source>
</evidence>
<dbReference type="InterPro" id="IPR035513">
    <property type="entry name" value="Invertase/methylesterase_inhib"/>
</dbReference>
<dbReference type="PROSITE" id="PS00800">
    <property type="entry name" value="PECTINESTERASE_1"/>
    <property type="match status" value="2"/>
</dbReference>
<evidence type="ECO:0000313" key="8">
    <source>
        <dbReference type="EMBL" id="KAH0934217.1"/>
    </source>
</evidence>
<keyword evidence="9" id="KW-1185">Reference proteome</keyword>
<evidence type="ECO:0000256" key="5">
    <source>
        <dbReference type="ARBA" id="ARBA00023085"/>
    </source>
</evidence>
<organism evidence="8 9">
    <name type="scientific">Brassica napus</name>
    <name type="common">Rape</name>
    <dbReference type="NCBI Taxonomy" id="3708"/>
    <lineage>
        <taxon>Eukaryota</taxon>
        <taxon>Viridiplantae</taxon>
        <taxon>Streptophyta</taxon>
        <taxon>Embryophyta</taxon>
        <taxon>Tracheophyta</taxon>
        <taxon>Spermatophyta</taxon>
        <taxon>Magnoliopsida</taxon>
        <taxon>eudicotyledons</taxon>
        <taxon>Gunneridae</taxon>
        <taxon>Pentapetalae</taxon>
        <taxon>rosids</taxon>
        <taxon>malvids</taxon>
        <taxon>Brassicales</taxon>
        <taxon>Brassicaceae</taxon>
        <taxon>Brassiceae</taxon>
        <taxon>Brassica</taxon>
    </lineage>
</organism>
<comment type="similarity">
    <text evidence="3">In the C-terminal section; belongs to the pectinesterase family.</text>
</comment>
<dbReference type="EMBL" id="JAGKQM010000003">
    <property type="protein sequence ID" value="KAH0934217.1"/>
    <property type="molecule type" value="Genomic_DNA"/>
</dbReference>
<feature type="non-terminal residue" evidence="8">
    <location>
        <position position="1"/>
    </location>
</feature>
<evidence type="ECO:0000259" key="7">
    <source>
        <dbReference type="SMART" id="SM00856"/>
    </source>
</evidence>
<dbReference type="InterPro" id="IPR000070">
    <property type="entry name" value="Pectinesterase_cat"/>
</dbReference>
<dbReference type="SUPFAM" id="SSF101148">
    <property type="entry name" value="Plant invertase/pectin methylesterase inhibitor"/>
    <property type="match status" value="2"/>
</dbReference>
<name>A0ABQ8DXW1_BRANA</name>
<proteinExistence type="inferred from homology"/>
<sequence length="1208" mass="131884">HIHHSSTHQCQTMASSIKEIFSKDNFSKNKKLVLLSATVALLLVTAIAGITVGASKANENGKRTLTPSSHAVLTSACISTRYPELCISAVATSGGVELTSQKDVIEASLNLTKTVVEHNYFTVKKLIKKRKGLTPREKTALHDCLETIDETLDELHEAVEDLHLYPNKKSLREHAGDLKTLISSAITNQETCLDGFSHDGADKKVRKALFKGQMHVEHMCSNALAMIKNMTDTDITNFELKAKFTSNNRKLKEETTVAVDMASVGDLDAEGWPTWLSAGDRRLLQGSTVEADATVAADGSGTFTTVAAAVAAAPENSNKRYVIHIKAGVYRENVDVAKKKKNIMFMGDGRTTTIITASRNAVDGWPTFSSATVGAESSSGKDTLFTPQKKTQIKRFLRLWTITVTFMKIPVVKGMKSEKKFAGARYTTSVEKLVVVYKVQRCLTSHSQIKKEKVKGVANSWAYSAITIGVMILTYGDDKGLVNPPNVAPIQVRLSEEGNAVVGERFLARDITFQNTAGPSKEQAVALRVGSDFSAFYQCDIFPTYLGRPWKEYSHTVIMQSDISDVIRPEGWFEWSGTFALNTLTYREYANTGAGAGTGDRVKWKDFKVITDAAEAEPYTAGQFIGGGGWLASTGFPFSLAKGYFKVDDEAQEVALKKKAYKRLFIVVASVVVFLGIIIGAAVAVARSQKNDPHGSSPSSTPKLTPAASLKSVCSVTRFPDACISSISKIPSSNTTDPVVIFRLSLKVVVDELASISDLPKKLAEETDDEGIKSALRVCDEMLDVAMDSVNDTVSSMEVGDGKNILNSGKIEDLKTWLTAAITYYETCFDTLAEISPNQSESKTSIVSKNLTSSMKNSTEFTSNSLAIVAKILSTLSDFGVPVHRRRLLSSNSFPSWVSPRARRLLSAKSIKPNVIVAADGSGDVWTVNEAVVKIPKKSNATFVIYVKAGTYVENVVMDKNMRNVMIYGDGKSKTIISGSKNYGIDGIKTYNTATLGVLGSGFIMKDIGIINTAGPEKGQAVAFRSGSDHSSEIGALVGAAGWMRWDAGVDPPSTILYGEYKNSGPGAGVTKRVNWAGYKPTMSAAEAGRFTVDAFINEEDWLPAMGVPYQPRKKHKSLWHIQVNCVFLCKHHVLFQRQVKFKLIKVNQVIVSQPQPLRYSHKNTVIQEITCLHLEELRVAAKHDGQRLETTSLHEPTMIKWSTFDFL</sequence>
<evidence type="ECO:0000256" key="3">
    <source>
        <dbReference type="ARBA" id="ARBA00007786"/>
    </source>
</evidence>
<feature type="domain" description="Pectinesterase inhibitor" evidence="7">
    <location>
        <begin position="68"/>
        <end position="226"/>
    </location>
</feature>